<feature type="domain" description="Peptidase A1" evidence="4">
    <location>
        <begin position="64"/>
        <end position="343"/>
    </location>
</feature>
<evidence type="ECO:0000313" key="6">
    <source>
        <dbReference type="Proteomes" id="UP000094043"/>
    </source>
</evidence>
<accession>A0AAJ8JSC2</accession>
<feature type="chain" id="PRO_5042553312" description="Peptidase A1 domain-containing protein" evidence="3">
    <location>
        <begin position="21"/>
        <end position="345"/>
    </location>
</feature>
<dbReference type="AlphaFoldDB" id="A0AAJ8JSC2"/>
<dbReference type="KEGG" id="cdep:91086925"/>
<dbReference type="InterPro" id="IPR034164">
    <property type="entry name" value="Pepsin-like_dom"/>
</dbReference>
<sequence>MPSKLLSLSLLLLLTLTAQAEKTFKLTRHQTNSASSILKKIESLGESSKRDLNLNGATSHGLGYTIDVSLGGGPAIPVIIDTGSNQFWAASTTCETCTQGGMKSSHLKVDEGCKSYGLTYGIGSVQGCVSVTTMKVEEFEIDNLHVLAAKSLRQRTNHGSGLWGMARDGATVDGAPTAVSLMYSQKLIKTPTVGFFLGRESDRAESAIPRRTRRPRSNPSPTPTPSTPSRWILSPSTAISTPEPMIGEIYNALFGGVAYQYQQSYIVPCEPLSNASITFNFGGVSFNMSPVDLVGNPIADRYNWCFGRFIPLYNGVDSMVIGDAFLHNVYHTVNVENGDVTFYGL</sequence>
<keyword evidence="6" id="KW-1185">Reference proteome</keyword>
<dbReference type="Gene3D" id="2.40.70.10">
    <property type="entry name" value="Acid Proteases"/>
    <property type="match status" value="2"/>
</dbReference>
<gene>
    <name evidence="5" type="ORF">L203_102714</name>
</gene>
<reference evidence="5" key="3">
    <citation type="submission" date="2024-01" db="EMBL/GenBank/DDBJ databases">
        <authorList>
            <person name="Coelho M.A."/>
            <person name="David-Palma M."/>
            <person name="Shea T."/>
            <person name="Sun S."/>
            <person name="Cuomo C.A."/>
            <person name="Heitman J."/>
        </authorList>
    </citation>
    <scope>NUCLEOTIDE SEQUENCE</scope>
    <source>
        <strain evidence="5">CBS 7841</strain>
    </source>
</reference>
<evidence type="ECO:0000259" key="4">
    <source>
        <dbReference type="PROSITE" id="PS51767"/>
    </source>
</evidence>
<dbReference type="SUPFAM" id="SSF50630">
    <property type="entry name" value="Acid proteases"/>
    <property type="match status" value="1"/>
</dbReference>
<dbReference type="Proteomes" id="UP000094043">
    <property type="component" value="Chromosome 3"/>
</dbReference>
<dbReference type="PANTHER" id="PTHR47966">
    <property type="entry name" value="BETA-SITE APP-CLEAVING ENZYME, ISOFORM A-RELATED"/>
    <property type="match status" value="1"/>
</dbReference>
<dbReference type="CDD" id="cd05471">
    <property type="entry name" value="pepsin_like"/>
    <property type="match status" value="1"/>
</dbReference>
<dbReference type="RefSeq" id="XP_066068231.1">
    <property type="nucleotide sequence ID" value="XM_066212134.1"/>
</dbReference>
<evidence type="ECO:0000256" key="2">
    <source>
        <dbReference type="SAM" id="MobiDB-lite"/>
    </source>
</evidence>
<organism evidence="5 6">
    <name type="scientific">Cryptococcus depauperatus CBS 7841</name>
    <dbReference type="NCBI Taxonomy" id="1295531"/>
    <lineage>
        <taxon>Eukaryota</taxon>
        <taxon>Fungi</taxon>
        <taxon>Dikarya</taxon>
        <taxon>Basidiomycota</taxon>
        <taxon>Agaricomycotina</taxon>
        <taxon>Tremellomycetes</taxon>
        <taxon>Tremellales</taxon>
        <taxon>Cryptococcaceae</taxon>
        <taxon>Cryptococcus</taxon>
    </lineage>
</organism>
<evidence type="ECO:0000313" key="5">
    <source>
        <dbReference type="EMBL" id="WVN87531.1"/>
    </source>
</evidence>
<name>A0AAJ8JSC2_9TREE</name>
<dbReference type="GeneID" id="91086925"/>
<dbReference type="InterPro" id="IPR001461">
    <property type="entry name" value="Aspartic_peptidase_A1"/>
</dbReference>
<reference evidence="5" key="1">
    <citation type="submission" date="2016-06" db="EMBL/GenBank/DDBJ databases">
        <authorList>
            <person name="Cuomo C."/>
            <person name="Litvintseva A."/>
            <person name="Heitman J."/>
            <person name="Chen Y."/>
            <person name="Sun S."/>
            <person name="Springer D."/>
            <person name="Dromer F."/>
            <person name="Young S."/>
            <person name="Zeng Q."/>
            <person name="Chapman S."/>
            <person name="Gujja S."/>
            <person name="Saif S."/>
            <person name="Birren B."/>
        </authorList>
    </citation>
    <scope>NUCLEOTIDE SEQUENCE</scope>
    <source>
        <strain evidence="5">CBS 7841</strain>
    </source>
</reference>
<keyword evidence="3" id="KW-0732">Signal</keyword>
<feature type="signal peptide" evidence="3">
    <location>
        <begin position="1"/>
        <end position="20"/>
    </location>
</feature>
<proteinExistence type="inferred from homology"/>
<reference evidence="5" key="2">
    <citation type="journal article" date="2022" name="Elife">
        <title>Obligate sexual reproduction of a homothallic fungus closely related to the Cryptococcus pathogenic species complex.</title>
        <authorList>
            <person name="Passer A.R."/>
            <person name="Clancey S.A."/>
            <person name="Shea T."/>
            <person name="David-Palma M."/>
            <person name="Averette A.F."/>
            <person name="Boekhout T."/>
            <person name="Porcel B.M."/>
            <person name="Nowrousian M."/>
            <person name="Cuomo C.A."/>
            <person name="Sun S."/>
            <person name="Heitman J."/>
            <person name="Coelho M.A."/>
        </authorList>
    </citation>
    <scope>NUCLEOTIDE SEQUENCE</scope>
    <source>
        <strain evidence="5">CBS 7841</strain>
    </source>
</reference>
<evidence type="ECO:0000256" key="3">
    <source>
        <dbReference type="SAM" id="SignalP"/>
    </source>
</evidence>
<dbReference type="GO" id="GO:0006508">
    <property type="term" value="P:proteolysis"/>
    <property type="evidence" value="ECO:0007669"/>
    <property type="project" value="InterPro"/>
</dbReference>
<protein>
    <recommendedName>
        <fullName evidence="4">Peptidase A1 domain-containing protein</fullName>
    </recommendedName>
</protein>
<dbReference type="PROSITE" id="PS51767">
    <property type="entry name" value="PEPTIDASE_A1"/>
    <property type="match status" value="1"/>
</dbReference>
<dbReference type="PANTHER" id="PTHR47966:SF75">
    <property type="entry name" value="ENDOPEPTIDASE (CTSD), PUTATIVE (AFU_ORTHOLOGUE AFUA_4G07040)-RELATED"/>
    <property type="match status" value="1"/>
</dbReference>
<dbReference type="InterPro" id="IPR033121">
    <property type="entry name" value="PEPTIDASE_A1"/>
</dbReference>
<dbReference type="Pfam" id="PF00026">
    <property type="entry name" value="Asp"/>
    <property type="match status" value="2"/>
</dbReference>
<evidence type="ECO:0000256" key="1">
    <source>
        <dbReference type="ARBA" id="ARBA00007447"/>
    </source>
</evidence>
<feature type="region of interest" description="Disordered" evidence="2">
    <location>
        <begin position="204"/>
        <end position="234"/>
    </location>
</feature>
<comment type="similarity">
    <text evidence="1">Belongs to the peptidase A1 family.</text>
</comment>
<dbReference type="EMBL" id="CP143786">
    <property type="protein sequence ID" value="WVN87531.1"/>
    <property type="molecule type" value="Genomic_DNA"/>
</dbReference>
<dbReference type="GO" id="GO:0004190">
    <property type="term" value="F:aspartic-type endopeptidase activity"/>
    <property type="evidence" value="ECO:0007669"/>
    <property type="project" value="InterPro"/>
</dbReference>
<dbReference type="InterPro" id="IPR021109">
    <property type="entry name" value="Peptidase_aspartic_dom_sf"/>
</dbReference>